<accession>A0A852T058</accession>
<dbReference type="Gene3D" id="1.20.1290.10">
    <property type="entry name" value="AhpD-like"/>
    <property type="match status" value="1"/>
</dbReference>
<evidence type="ECO:0000313" key="2">
    <source>
        <dbReference type="Proteomes" id="UP000589620"/>
    </source>
</evidence>
<sequence length="110" mass="11268">MEHSDILRRLAIHDPGVLSVAFTRDPAETPLSQRDAALVRFAATVATGASSASFSATVDEAISAQLTVPELADALLAITPTVGLPRAVSAAQHLLVALDPDDDLGAPADA</sequence>
<gene>
    <name evidence="1" type="ORF">BJ963_002328</name>
</gene>
<name>A0A852T058_9MICO</name>
<dbReference type="GO" id="GO:0004601">
    <property type="term" value="F:peroxidase activity"/>
    <property type="evidence" value="ECO:0007669"/>
    <property type="project" value="UniProtKB-KW"/>
</dbReference>
<protein>
    <submittedName>
        <fullName evidence="1">Alkylhydroperoxidase/carboxymuconolactone decarboxylase family protein YurZ</fullName>
    </submittedName>
</protein>
<dbReference type="Proteomes" id="UP000589620">
    <property type="component" value="Unassembled WGS sequence"/>
</dbReference>
<dbReference type="AlphaFoldDB" id="A0A852T058"/>
<dbReference type="InterPro" id="IPR029032">
    <property type="entry name" value="AhpD-like"/>
</dbReference>
<dbReference type="RefSeq" id="WP_179456804.1">
    <property type="nucleotide sequence ID" value="NZ_BAAAPX010000001.1"/>
</dbReference>
<dbReference type="EMBL" id="JACCBJ010000001">
    <property type="protein sequence ID" value="NYD74809.1"/>
    <property type="molecule type" value="Genomic_DNA"/>
</dbReference>
<organism evidence="1 2">
    <name type="scientific">Leifsonia soli</name>
    <dbReference type="NCBI Taxonomy" id="582665"/>
    <lineage>
        <taxon>Bacteria</taxon>
        <taxon>Bacillati</taxon>
        <taxon>Actinomycetota</taxon>
        <taxon>Actinomycetes</taxon>
        <taxon>Micrococcales</taxon>
        <taxon>Microbacteriaceae</taxon>
        <taxon>Leifsonia</taxon>
    </lineage>
</organism>
<evidence type="ECO:0000313" key="1">
    <source>
        <dbReference type="EMBL" id="NYD74809.1"/>
    </source>
</evidence>
<keyword evidence="2" id="KW-1185">Reference proteome</keyword>
<keyword evidence="1" id="KW-0575">Peroxidase</keyword>
<comment type="caution">
    <text evidence="1">The sequence shown here is derived from an EMBL/GenBank/DDBJ whole genome shotgun (WGS) entry which is preliminary data.</text>
</comment>
<keyword evidence="1" id="KW-0560">Oxidoreductase</keyword>
<proteinExistence type="predicted"/>
<reference evidence="1 2" key="1">
    <citation type="submission" date="2020-07" db="EMBL/GenBank/DDBJ databases">
        <title>Sequencing the genomes of 1000 actinobacteria strains.</title>
        <authorList>
            <person name="Klenk H.-P."/>
        </authorList>
    </citation>
    <scope>NUCLEOTIDE SEQUENCE [LARGE SCALE GENOMIC DNA]</scope>
    <source>
        <strain evidence="1 2">DSM 23871</strain>
    </source>
</reference>
<dbReference type="SUPFAM" id="SSF69118">
    <property type="entry name" value="AhpD-like"/>
    <property type="match status" value="1"/>
</dbReference>